<dbReference type="NCBIfam" id="TIGR02985">
    <property type="entry name" value="Sig70_bacteroi1"/>
    <property type="match status" value="1"/>
</dbReference>
<dbReference type="OrthoDB" id="1100095at2"/>
<dbReference type="InterPro" id="IPR014284">
    <property type="entry name" value="RNA_pol_sigma-70_dom"/>
</dbReference>
<evidence type="ECO:0000256" key="4">
    <source>
        <dbReference type="ARBA" id="ARBA00023163"/>
    </source>
</evidence>
<dbReference type="InterPro" id="IPR007627">
    <property type="entry name" value="RNA_pol_sigma70_r2"/>
</dbReference>
<evidence type="ECO:0000313" key="7">
    <source>
        <dbReference type="EMBL" id="SHL56105.1"/>
    </source>
</evidence>
<dbReference type="Pfam" id="PF04542">
    <property type="entry name" value="Sigma70_r2"/>
    <property type="match status" value="1"/>
</dbReference>
<keyword evidence="8" id="KW-1185">Reference proteome</keyword>
<dbReference type="InterPro" id="IPR013325">
    <property type="entry name" value="RNA_pol_sigma_r2"/>
</dbReference>
<dbReference type="GO" id="GO:0006352">
    <property type="term" value="P:DNA-templated transcription initiation"/>
    <property type="evidence" value="ECO:0007669"/>
    <property type="project" value="InterPro"/>
</dbReference>
<evidence type="ECO:0000256" key="3">
    <source>
        <dbReference type="ARBA" id="ARBA00023082"/>
    </source>
</evidence>
<evidence type="ECO:0000256" key="1">
    <source>
        <dbReference type="ARBA" id="ARBA00010641"/>
    </source>
</evidence>
<dbReference type="Pfam" id="PF08281">
    <property type="entry name" value="Sigma70_r4_2"/>
    <property type="match status" value="1"/>
</dbReference>
<dbReference type="AlphaFoldDB" id="A0A1M7BM39"/>
<dbReference type="SUPFAM" id="SSF88659">
    <property type="entry name" value="Sigma3 and sigma4 domains of RNA polymerase sigma factors"/>
    <property type="match status" value="1"/>
</dbReference>
<organism evidence="7 8">
    <name type="scientific">Flavobacterium xanthum</name>
    <dbReference type="NCBI Taxonomy" id="69322"/>
    <lineage>
        <taxon>Bacteria</taxon>
        <taxon>Pseudomonadati</taxon>
        <taxon>Bacteroidota</taxon>
        <taxon>Flavobacteriia</taxon>
        <taxon>Flavobacteriales</taxon>
        <taxon>Flavobacteriaceae</taxon>
        <taxon>Flavobacterium</taxon>
    </lineage>
</organism>
<dbReference type="GO" id="GO:0003677">
    <property type="term" value="F:DNA binding"/>
    <property type="evidence" value="ECO:0007669"/>
    <property type="project" value="InterPro"/>
</dbReference>
<evidence type="ECO:0000256" key="2">
    <source>
        <dbReference type="ARBA" id="ARBA00023015"/>
    </source>
</evidence>
<reference evidence="8" key="1">
    <citation type="submission" date="2016-11" db="EMBL/GenBank/DDBJ databases">
        <authorList>
            <person name="Varghese N."/>
            <person name="Submissions S."/>
        </authorList>
    </citation>
    <scope>NUCLEOTIDE SEQUENCE [LARGE SCALE GENOMIC DNA]</scope>
    <source>
        <strain evidence="8">DSM 3661</strain>
    </source>
</reference>
<dbReference type="InterPro" id="IPR036388">
    <property type="entry name" value="WH-like_DNA-bd_sf"/>
</dbReference>
<dbReference type="GO" id="GO:0016987">
    <property type="term" value="F:sigma factor activity"/>
    <property type="evidence" value="ECO:0007669"/>
    <property type="project" value="UniProtKB-KW"/>
</dbReference>
<dbReference type="InterPro" id="IPR013324">
    <property type="entry name" value="RNA_pol_sigma_r3/r4-like"/>
</dbReference>
<dbReference type="EMBL" id="FRBU01000009">
    <property type="protein sequence ID" value="SHL56105.1"/>
    <property type="molecule type" value="Genomic_DNA"/>
</dbReference>
<dbReference type="PANTHER" id="PTHR43133:SF46">
    <property type="entry name" value="RNA POLYMERASE SIGMA-70 FACTOR ECF SUBFAMILY"/>
    <property type="match status" value="1"/>
</dbReference>
<dbReference type="SUPFAM" id="SSF88946">
    <property type="entry name" value="Sigma2 domain of RNA polymerase sigma factors"/>
    <property type="match status" value="1"/>
</dbReference>
<comment type="similarity">
    <text evidence="1">Belongs to the sigma-70 factor family. ECF subfamily.</text>
</comment>
<feature type="domain" description="RNA polymerase sigma factor 70 region 4 type 2" evidence="6">
    <location>
        <begin position="131"/>
        <end position="180"/>
    </location>
</feature>
<name>A0A1M7BM39_9FLAO</name>
<evidence type="ECO:0000259" key="5">
    <source>
        <dbReference type="Pfam" id="PF04542"/>
    </source>
</evidence>
<dbReference type="RefSeq" id="WP_139259429.1">
    <property type="nucleotide sequence ID" value="NZ_FRBU01000009.1"/>
</dbReference>
<dbReference type="STRING" id="69322.SAMN05443669_100968"/>
<dbReference type="PANTHER" id="PTHR43133">
    <property type="entry name" value="RNA POLYMERASE ECF-TYPE SIGMA FACTO"/>
    <property type="match status" value="1"/>
</dbReference>
<dbReference type="InterPro" id="IPR039425">
    <property type="entry name" value="RNA_pol_sigma-70-like"/>
</dbReference>
<dbReference type="NCBIfam" id="TIGR02937">
    <property type="entry name" value="sigma70-ECF"/>
    <property type="match status" value="1"/>
</dbReference>
<accession>A0A1M7BM39</accession>
<sequence>MKEINHNELNYFKAFKEGDNDAFNFYFNKYYNRVLGFSIQFLYDKDEAKNVTQEAFLKLWINKDKIETANGILPFLYTYAKSICLNLLRHNEVKNKFKNELLNQKEKELDTQILNSMHFDSLELTELEVLINKVIAELPEKTKQVYLKKRFENKKNEEIATEMGVSQKAVEAHMTKALKILKEQLSDYLPSFIIITLLNS</sequence>
<keyword evidence="2" id="KW-0805">Transcription regulation</keyword>
<dbReference type="Gene3D" id="1.10.1740.10">
    <property type="match status" value="1"/>
</dbReference>
<feature type="domain" description="RNA polymerase sigma-70 region 2" evidence="5">
    <location>
        <begin position="27"/>
        <end position="91"/>
    </location>
</feature>
<proteinExistence type="inferred from homology"/>
<evidence type="ECO:0000259" key="6">
    <source>
        <dbReference type="Pfam" id="PF08281"/>
    </source>
</evidence>
<dbReference type="CDD" id="cd06171">
    <property type="entry name" value="Sigma70_r4"/>
    <property type="match status" value="1"/>
</dbReference>
<keyword evidence="3" id="KW-0731">Sigma factor</keyword>
<protein>
    <submittedName>
        <fullName evidence="7">RNA polymerase sigma-70 factor, ECF subfamily</fullName>
    </submittedName>
</protein>
<dbReference type="Gene3D" id="1.10.10.10">
    <property type="entry name" value="Winged helix-like DNA-binding domain superfamily/Winged helix DNA-binding domain"/>
    <property type="match status" value="1"/>
</dbReference>
<dbReference type="InterPro" id="IPR014327">
    <property type="entry name" value="RNA_pol_sigma70_bacteroid"/>
</dbReference>
<gene>
    <name evidence="7" type="ORF">SAMN05443669_100968</name>
</gene>
<keyword evidence="4" id="KW-0804">Transcription</keyword>
<dbReference type="InterPro" id="IPR013249">
    <property type="entry name" value="RNA_pol_sigma70_r4_t2"/>
</dbReference>
<evidence type="ECO:0000313" key="8">
    <source>
        <dbReference type="Proteomes" id="UP000184260"/>
    </source>
</evidence>
<dbReference type="Proteomes" id="UP000184260">
    <property type="component" value="Unassembled WGS sequence"/>
</dbReference>